<evidence type="ECO:0000313" key="3">
    <source>
        <dbReference type="Proteomes" id="UP001472677"/>
    </source>
</evidence>
<dbReference type="Proteomes" id="UP001472677">
    <property type="component" value="Unassembled WGS sequence"/>
</dbReference>
<protein>
    <submittedName>
        <fullName evidence="2">Uncharacterized protein</fullName>
    </submittedName>
</protein>
<feature type="compositionally biased region" description="Basic and acidic residues" evidence="1">
    <location>
        <begin position="115"/>
        <end position="126"/>
    </location>
</feature>
<reference evidence="2 3" key="1">
    <citation type="journal article" date="2024" name="G3 (Bethesda)">
        <title>Genome assembly of Hibiscus sabdariffa L. provides insights into metabolisms of medicinal natural products.</title>
        <authorList>
            <person name="Kim T."/>
        </authorList>
    </citation>
    <scope>NUCLEOTIDE SEQUENCE [LARGE SCALE GENOMIC DNA]</scope>
    <source>
        <strain evidence="2">TK-2024</strain>
        <tissue evidence="2">Old leaves</tissue>
    </source>
</reference>
<organism evidence="2 3">
    <name type="scientific">Hibiscus sabdariffa</name>
    <name type="common">roselle</name>
    <dbReference type="NCBI Taxonomy" id="183260"/>
    <lineage>
        <taxon>Eukaryota</taxon>
        <taxon>Viridiplantae</taxon>
        <taxon>Streptophyta</taxon>
        <taxon>Embryophyta</taxon>
        <taxon>Tracheophyta</taxon>
        <taxon>Spermatophyta</taxon>
        <taxon>Magnoliopsida</taxon>
        <taxon>eudicotyledons</taxon>
        <taxon>Gunneridae</taxon>
        <taxon>Pentapetalae</taxon>
        <taxon>rosids</taxon>
        <taxon>malvids</taxon>
        <taxon>Malvales</taxon>
        <taxon>Malvaceae</taxon>
        <taxon>Malvoideae</taxon>
        <taxon>Hibiscus</taxon>
    </lineage>
</organism>
<feature type="region of interest" description="Disordered" evidence="1">
    <location>
        <begin position="104"/>
        <end position="126"/>
    </location>
</feature>
<accession>A0ABR2G1M3</accession>
<dbReference type="EMBL" id="JBBPBM010000004">
    <property type="protein sequence ID" value="KAK8590258.1"/>
    <property type="molecule type" value="Genomic_DNA"/>
</dbReference>
<proteinExistence type="predicted"/>
<keyword evidence="3" id="KW-1185">Reference proteome</keyword>
<gene>
    <name evidence="2" type="ORF">V6N12_024634</name>
</gene>
<evidence type="ECO:0000256" key="1">
    <source>
        <dbReference type="SAM" id="MobiDB-lite"/>
    </source>
</evidence>
<comment type="caution">
    <text evidence="2">The sequence shown here is derived from an EMBL/GenBank/DDBJ whole genome shotgun (WGS) entry which is preliminary data.</text>
</comment>
<sequence length="126" mass="13623">MKSKMKEMELEQMETTNTIPFCHCGRGRPTLGQVKVWKAKIVSPVEAGGSVSEIGESSNKINDEISVGDKVEDAAEVVMHQLDHLVGPVVGSVIDEDPGDVVKHSDGIQLAPVESTDKEFPTLHES</sequence>
<evidence type="ECO:0000313" key="2">
    <source>
        <dbReference type="EMBL" id="KAK8590258.1"/>
    </source>
</evidence>
<name>A0ABR2G1M3_9ROSI</name>